<feature type="chain" id="PRO_5042075255" evidence="2">
    <location>
        <begin position="30"/>
        <end position="1683"/>
    </location>
</feature>
<feature type="transmembrane region" description="Helical" evidence="1">
    <location>
        <begin position="1393"/>
        <end position="1417"/>
    </location>
</feature>
<dbReference type="Proteomes" id="UP001291623">
    <property type="component" value="Unassembled WGS sequence"/>
</dbReference>
<keyword evidence="2" id="KW-0732">Signal</keyword>
<dbReference type="InterPro" id="IPR045004">
    <property type="entry name" value="ECH_dom"/>
</dbReference>
<keyword evidence="1" id="KW-1133">Transmembrane helix</keyword>
<feature type="domain" description="DUF8003" evidence="4">
    <location>
        <begin position="871"/>
        <end position="944"/>
    </location>
</feature>
<dbReference type="Gene3D" id="3.90.226.10">
    <property type="entry name" value="2-enoyl-CoA Hydratase, Chain A, domain 1"/>
    <property type="match status" value="2"/>
</dbReference>
<feature type="signal peptide" evidence="2">
    <location>
        <begin position="1"/>
        <end position="29"/>
    </location>
</feature>
<evidence type="ECO:0000313" key="6">
    <source>
        <dbReference type="Proteomes" id="UP001291623"/>
    </source>
</evidence>
<name>A0AAE1QZ86_9SOLA</name>
<evidence type="ECO:0000259" key="3">
    <source>
        <dbReference type="Pfam" id="PF16113"/>
    </source>
</evidence>
<evidence type="ECO:0000313" key="5">
    <source>
        <dbReference type="EMBL" id="KAK4340757.1"/>
    </source>
</evidence>
<accession>A0AAE1QZ86</accession>
<feature type="transmembrane region" description="Helical" evidence="1">
    <location>
        <begin position="1362"/>
        <end position="1387"/>
    </location>
</feature>
<sequence length="1683" mass="180861">MALSLSFFTPHHLTLLFLVFFVNPLAIFGQDIDSELILFHQDYAPPAPPPPPPHPPSVSCEDDLGGVGSLDTTCKLVSNVNITRSVYIEGKGNFYVLPNVTLNCTSYGCEIGINVTGNFTLGENSVILAGTFQLVADNASFCNSSAVNTTGLAGSAPAQTSGTPQGVEGAGGGYGGRGACCLTDKKKIQDDVWGGDEYGWSTLQTPWSYGSKGGTTSKNVDYGGGGGGRIMLLVDKFLEVNGSVLADGGDGGVKGGGGSGGSIYIKAYKMCSLDAILVVQAVPLYRTGNGRIRACGGDGFAGGGGGRVSVDIFSRHEEPEIFAYGKMLELSIPFRSAGTIANATSVFLPAGGSSRGCAENAGAAGTFYDNVPRSLTVNNHNRSTSTDTLLLDLPQPLLTNVYIRNHAKAAVPLLWSRIQVQGQISLLCRGTLSFGLARYAMSEFELLAEELLMSDSIIKVFGALRMSVKMFLMWNSQMVIDGGGDQNVETTMVEASNLIVLKESSQIRSNANLGVHGQGLLNLSGPGDAIEAQRLVLSLFYSVNYTDFNVSCSTCLTRKVVTEHSLCSGFHLVYVLPQLLRSLIGPGSVLRGPSRNATADAVKPKLNCDSPGCPFEMLHPPEDCNVNSSLSFTLQICRVEDIFVEGLIEGSVVHFHRARTIDVQPYGIISTSGMGCTGGVGQGKVLSNGLGSGAGHGGEGGYVYYNGSCIGGGITYGDPNLPCELGSGSGSLAGSTSGGGVLIMGSWEHPLMYLSVKGKVISDGGSFEESFRNKSYLTRGQYIGPGGGSGGSILLFLKSLHLGESGIMSSVGGSSSASGGGGGGGGRIHFHWSDIPTGDVYQPIATVNGSIYARGGLGGEQGGVGGSGTLSGKPCPKGLYGIFCAECPLGTFKNVTGSDSALCISCPNDELPHRAVYTSVRGGVTERPCPYKCVSERYHMPRCYTALEELIYTFGGPWLFVLLLLGLLFLLALVLSVARMKFVGVDDSPGPAPTQQGSQIDHSFPFLESLNEVLETNRVEESQSHVYRLYFLGPNTFSEPWHLSHTPPQQIKEVVYEGAFNTFVDEINTIAAYQWWEGAVHSILCILVYPLAWSWQQWRRRMKLQRLREFVRSEYDHACLRSCRSRALYEGLKIAATPDLMLAYVDFFLGGDEKRSNLPPSLHQRFPMSLLFGGDGSYMAPLSLNNDNIITSLMSQSIPPTTWYRLVAGLNAQLRLVRRGCLNTMLRPVLRWLETFANPALRIYGIRVDLASFQATTDSYTQFGLLVCVTEEETGQLPFEGLDEGSRSEQLSCDSSIDGQSPVGYLRDESNLRGDEKSTVKQKFYGGILDIDSLKMLKEKRDVFYVLSFLIHNTKPVGHQDLVGLVISILLLGDFSLMLLTLLQLYSISLADVFLVLFVLPLGMLLPFPAGINALFSHGQRRSAGLARVYALWNITSLINVIVAFVCGYVHYSTQSSRKLPYFQPWNMDEKKKRVQSGCWSMDKISPVAAAINLQHSASQSQIPKEPSWLKPLLTVADAEPISEGDSNVKMIILTGNGRAFCAGADVTSIVHYVRQGGLGVSAHSRFRVATEKSVCAMPETGLGHFPDVGVSYLYSRLPGFFGEYAGLTGARLDGVEMLACGLATHFVPSESLPFLEQALAKVDTSDPDVISAIISRFSNIPKLEAESPCHKMKIIDRCFSRI</sequence>
<dbReference type="PANTHER" id="PTHR31513:SF1">
    <property type="entry name" value="EPHRIN TYPE-B RECEPTOR"/>
    <property type="match status" value="1"/>
</dbReference>
<dbReference type="Pfam" id="PF26010">
    <property type="entry name" value="DUF8003"/>
    <property type="match status" value="1"/>
</dbReference>
<evidence type="ECO:0000259" key="4">
    <source>
        <dbReference type="Pfam" id="PF26010"/>
    </source>
</evidence>
<keyword evidence="1" id="KW-0472">Membrane</keyword>
<evidence type="ECO:0000256" key="2">
    <source>
        <dbReference type="SAM" id="SignalP"/>
    </source>
</evidence>
<dbReference type="InterPro" id="IPR029045">
    <property type="entry name" value="ClpP/crotonase-like_dom_sf"/>
</dbReference>
<protein>
    <submittedName>
        <fullName evidence="5">Uncharacterized protein</fullName>
    </submittedName>
</protein>
<evidence type="ECO:0000256" key="1">
    <source>
        <dbReference type="SAM" id="Phobius"/>
    </source>
</evidence>
<keyword evidence="6" id="KW-1185">Reference proteome</keyword>
<dbReference type="EMBL" id="JAVYJV010000022">
    <property type="protein sequence ID" value="KAK4340757.1"/>
    <property type="molecule type" value="Genomic_DNA"/>
</dbReference>
<feature type="transmembrane region" description="Helical" evidence="1">
    <location>
        <begin position="950"/>
        <end position="975"/>
    </location>
</feature>
<dbReference type="CDD" id="cd06558">
    <property type="entry name" value="crotonase-like"/>
    <property type="match status" value="1"/>
</dbReference>
<keyword evidence="1" id="KW-0812">Transmembrane</keyword>
<organism evidence="5 6">
    <name type="scientific">Anisodus tanguticus</name>
    <dbReference type="NCBI Taxonomy" id="243964"/>
    <lineage>
        <taxon>Eukaryota</taxon>
        <taxon>Viridiplantae</taxon>
        <taxon>Streptophyta</taxon>
        <taxon>Embryophyta</taxon>
        <taxon>Tracheophyta</taxon>
        <taxon>Spermatophyta</taxon>
        <taxon>Magnoliopsida</taxon>
        <taxon>eudicotyledons</taxon>
        <taxon>Gunneridae</taxon>
        <taxon>Pentapetalae</taxon>
        <taxon>asterids</taxon>
        <taxon>lamiids</taxon>
        <taxon>Solanales</taxon>
        <taxon>Solanaceae</taxon>
        <taxon>Solanoideae</taxon>
        <taxon>Hyoscyameae</taxon>
        <taxon>Anisodus</taxon>
    </lineage>
</organism>
<reference evidence="5" key="1">
    <citation type="submission" date="2023-12" db="EMBL/GenBank/DDBJ databases">
        <title>Genome assembly of Anisodus tanguticus.</title>
        <authorList>
            <person name="Wang Y.-J."/>
        </authorList>
    </citation>
    <scope>NUCLEOTIDE SEQUENCE</scope>
    <source>
        <strain evidence="5">KB-2021</strain>
        <tissue evidence="5">Leaf</tissue>
    </source>
</reference>
<comment type="caution">
    <text evidence="5">The sequence shown here is derived from an EMBL/GenBank/DDBJ whole genome shotgun (WGS) entry which is preliminary data.</text>
</comment>
<proteinExistence type="predicted"/>
<feature type="transmembrane region" description="Helical" evidence="1">
    <location>
        <begin position="1429"/>
        <end position="1452"/>
    </location>
</feature>
<dbReference type="Pfam" id="PF16113">
    <property type="entry name" value="ECH_2"/>
    <property type="match status" value="1"/>
</dbReference>
<gene>
    <name evidence="5" type="ORF">RND71_039258</name>
</gene>
<dbReference type="PANTHER" id="PTHR31513">
    <property type="entry name" value="EPHRIN TYPE-B RECEPTOR"/>
    <property type="match status" value="1"/>
</dbReference>
<dbReference type="SUPFAM" id="SSF52096">
    <property type="entry name" value="ClpP/crotonase"/>
    <property type="match status" value="1"/>
</dbReference>
<feature type="domain" description="Enoyl-CoA hydratase/isomerase" evidence="3">
    <location>
        <begin position="1557"/>
        <end position="1681"/>
    </location>
</feature>
<dbReference type="InterPro" id="IPR058316">
    <property type="entry name" value="DUF8003"/>
</dbReference>